<accession>A0ABP7J6N8</accession>
<evidence type="ECO:0000256" key="4">
    <source>
        <dbReference type="SAM" id="SignalP"/>
    </source>
</evidence>
<evidence type="ECO:0000259" key="5">
    <source>
        <dbReference type="SMART" id="SM00062"/>
    </source>
</evidence>
<dbReference type="Proteomes" id="UP001500888">
    <property type="component" value="Unassembled WGS sequence"/>
</dbReference>
<comment type="similarity">
    <text evidence="2">Belongs to the bacterial solute-binding protein SsuA/TauA family.</text>
</comment>
<feature type="signal peptide" evidence="4">
    <location>
        <begin position="1"/>
        <end position="23"/>
    </location>
</feature>
<dbReference type="Pfam" id="PF13379">
    <property type="entry name" value="NMT1_2"/>
    <property type="match status" value="1"/>
</dbReference>
<dbReference type="SMART" id="SM00062">
    <property type="entry name" value="PBPb"/>
    <property type="match status" value="1"/>
</dbReference>
<dbReference type="PANTHER" id="PTHR30024:SF47">
    <property type="entry name" value="TAURINE-BINDING PERIPLASMIC PROTEIN"/>
    <property type="match status" value="1"/>
</dbReference>
<evidence type="ECO:0000256" key="3">
    <source>
        <dbReference type="ARBA" id="ARBA00022729"/>
    </source>
</evidence>
<dbReference type="Gene3D" id="3.40.190.10">
    <property type="entry name" value="Periplasmic binding protein-like II"/>
    <property type="match status" value="2"/>
</dbReference>
<keyword evidence="7" id="KW-1185">Reference proteome</keyword>
<gene>
    <name evidence="6" type="ORF">GCM10022226_65720</name>
</gene>
<protein>
    <submittedName>
        <fullName evidence="6">ABC transporter substrate-binding protein</fullName>
    </submittedName>
</protein>
<comment type="subcellular location">
    <subcellularLocation>
        <location evidence="1">Periplasm</location>
    </subcellularLocation>
</comment>
<comment type="caution">
    <text evidence="6">The sequence shown here is derived from an EMBL/GenBank/DDBJ whole genome shotgun (WGS) entry which is preliminary data.</text>
</comment>
<dbReference type="SUPFAM" id="SSF53850">
    <property type="entry name" value="Periplasmic binding protein-like II"/>
    <property type="match status" value="1"/>
</dbReference>
<feature type="chain" id="PRO_5045392480" evidence="4">
    <location>
        <begin position="24"/>
        <end position="329"/>
    </location>
</feature>
<evidence type="ECO:0000313" key="6">
    <source>
        <dbReference type="EMBL" id="GAA3835083.1"/>
    </source>
</evidence>
<dbReference type="RefSeq" id="WP_344949358.1">
    <property type="nucleotide sequence ID" value="NZ_BAAAZR010000038.1"/>
</dbReference>
<keyword evidence="3 4" id="KW-0732">Signal</keyword>
<evidence type="ECO:0000313" key="7">
    <source>
        <dbReference type="Proteomes" id="UP001500888"/>
    </source>
</evidence>
<dbReference type="InterPro" id="IPR001638">
    <property type="entry name" value="Solute-binding_3/MltF_N"/>
</dbReference>
<feature type="domain" description="Solute-binding protein family 3/N-terminal" evidence="5">
    <location>
        <begin position="43"/>
        <end position="275"/>
    </location>
</feature>
<dbReference type="PROSITE" id="PS51257">
    <property type="entry name" value="PROKAR_LIPOPROTEIN"/>
    <property type="match status" value="1"/>
</dbReference>
<organism evidence="6 7">
    <name type="scientific">Sphaerisporangium flaviroseum</name>
    <dbReference type="NCBI Taxonomy" id="509199"/>
    <lineage>
        <taxon>Bacteria</taxon>
        <taxon>Bacillati</taxon>
        <taxon>Actinomycetota</taxon>
        <taxon>Actinomycetes</taxon>
        <taxon>Streptosporangiales</taxon>
        <taxon>Streptosporangiaceae</taxon>
        <taxon>Sphaerisporangium</taxon>
    </lineage>
</organism>
<dbReference type="EMBL" id="BAAAZR010000038">
    <property type="protein sequence ID" value="GAA3835083.1"/>
    <property type="molecule type" value="Genomic_DNA"/>
</dbReference>
<dbReference type="PANTHER" id="PTHR30024">
    <property type="entry name" value="ALIPHATIC SULFONATES-BINDING PROTEIN-RELATED"/>
    <property type="match status" value="1"/>
</dbReference>
<evidence type="ECO:0000256" key="2">
    <source>
        <dbReference type="ARBA" id="ARBA00010742"/>
    </source>
</evidence>
<sequence>MRSLRGRTFIVGAVASLALTACGGSNTTSTSSTGGGSGLEKTEISVAVSAIADHSAIYIAQERGFFKEEGLTVKPEITPSTIATLPKLLNGSLDIAAIAYFGVIHAQEEKTGDFRVVADAYQAKENIFEIVVPKDSKIQDVKGLEGKRVSIASLGSIGQLAVGASLKTAGLDPNKSVNWVPLPFPAAPAALQSGSIDAAWLTEPFLTNVQKESGARVIADTMTGSMADFPIAGWVGTAEWAKKYPKTMAAFQRAILKGQQIASSDRKAVEKVLPNYTQIKPDVAAVMNLGTFPTSLSAARIQRVADLMLEYGFLKGKFDVAPLLVPLPQ</sequence>
<name>A0ABP7J6N8_9ACTN</name>
<reference evidence="7" key="1">
    <citation type="journal article" date="2019" name="Int. J. Syst. Evol. Microbiol.">
        <title>The Global Catalogue of Microorganisms (GCM) 10K type strain sequencing project: providing services to taxonomists for standard genome sequencing and annotation.</title>
        <authorList>
            <consortium name="The Broad Institute Genomics Platform"/>
            <consortium name="The Broad Institute Genome Sequencing Center for Infectious Disease"/>
            <person name="Wu L."/>
            <person name="Ma J."/>
        </authorList>
    </citation>
    <scope>NUCLEOTIDE SEQUENCE [LARGE SCALE GENOMIC DNA]</scope>
    <source>
        <strain evidence="7">JCM 16908</strain>
    </source>
</reference>
<evidence type="ECO:0000256" key="1">
    <source>
        <dbReference type="ARBA" id="ARBA00004418"/>
    </source>
</evidence>
<proteinExistence type="inferred from homology"/>